<keyword evidence="13" id="KW-1185">Reference proteome</keyword>
<comment type="similarity">
    <text evidence="2">Belongs to the methyltransferase superfamily. L-isoaspartyl/D-aspartyl protein methyltransferase family.</text>
</comment>
<dbReference type="Gene3D" id="3.40.50.150">
    <property type="entry name" value="Vaccinia Virus protein VP39"/>
    <property type="match status" value="1"/>
</dbReference>
<protein>
    <recommendedName>
        <fullName evidence="4">Protein-L-isoaspartate O-methyltransferase</fullName>
        <ecNumber evidence="3">2.1.1.77</ecNumber>
    </recommendedName>
    <alternativeName>
        <fullName evidence="11">L-isoaspartyl protein carboxyl methyltransferase</fullName>
    </alternativeName>
    <alternativeName>
        <fullName evidence="9">Protein L-isoaspartyl methyltransferase</fullName>
    </alternativeName>
    <alternativeName>
        <fullName evidence="10">Protein-beta-aspartate methyltransferase</fullName>
    </alternativeName>
</protein>
<dbReference type="Proteomes" id="UP001596337">
    <property type="component" value="Unassembled WGS sequence"/>
</dbReference>
<dbReference type="InterPro" id="IPR029063">
    <property type="entry name" value="SAM-dependent_MTases_sf"/>
</dbReference>
<evidence type="ECO:0000313" key="12">
    <source>
        <dbReference type="EMBL" id="MFC6871628.1"/>
    </source>
</evidence>
<gene>
    <name evidence="12" type="ORF">ACFQGD_31360</name>
</gene>
<dbReference type="EMBL" id="JBHSXX010000001">
    <property type="protein sequence ID" value="MFC6871628.1"/>
    <property type="molecule type" value="Genomic_DNA"/>
</dbReference>
<evidence type="ECO:0000256" key="2">
    <source>
        <dbReference type="ARBA" id="ARBA00005369"/>
    </source>
</evidence>
<keyword evidence="5" id="KW-0963">Cytoplasm</keyword>
<keyword evidence="7" id="KW-0808">Transferase</keyword>
<dbReference type="SUPFAM" id="SSF53335">
    <property type="entry name" value="S-adenosyl-L-methionine-dependent methyltransferases"/>
    <property type="match status" value="1"/>
</dbReference>
<name>A0ABW2C983_9PSEU</name>
<evidence type="ECO:0000256" key="10">
    <source>
        <dbReference type="ARBA" id="ARBA00031323"/>
    </source>
</evidence>
<accession>A0ABW2C983</accession>
<dbReference type="RefSeq" id="WP_345391549.1">
    <property type="nucleotide sequence ID" value="NZ_BAABLA010000007.1"/>
</dbReference>
<evidence type="ECO:0000256" key="4">
    <source>
        <dbReference type="ARBA" id="ARBA00013346"/>
    </source>
</evidence>
<sequence length="383" mass="42350">MIPTDVDWAARAEGLADTLKERGDLHAEAWRVAVASVPRHVLVPKTYQQDGQTGEWREIDTASPEGLDLVYSPETLVTALEDRNGHQYAVSSSTKPDLMVRMLELLDINDTHRVLEIGTGTGYNAALLAQRLGDGQVFSVDVDAGLVDGARERLAEFGCRPTLAAVDGEHGLPDHAPYDRIIATCSVPSVPWQWAEQLTDDGRVLVDLKLAVGAGNLVYLNRKPGRLEGRFTERWAAFMAMRHEGDLVTANRPRSTDRAERTTNTPAQPWWSHRVVWFLAQFALPRGVSYGMRLDPDTRKPTAATLSSPDGSWVEVALDEVDGAHQVVEAGVTALWAAVEQAYEQWRDLGEPDWPRLGLTVTPDGQHVWLDEPDGEVSWTVPR</sequence>
<dbReference type="GO" id="GO:0032259">
    <property type="term" value="P:methylation"/>
    <property type="evidence" value="ECO:0007669"/>
    <property type="project" value="UniProtKB-KW"/>
</dbReference>
<reference evidence="13" key="1">
    <citation type="journal article" date="2019" name="Int. J. Syst. Evol. Microbiol.">
        <title>The Global Catalogue of Microorganisms (GCM) 10K type strain sequencing project: providing services to taxonomists for standard genome sequencing and annotation.</title>
        <authorList>
            <consortium name="The Broad Institute Genomics Platform"/>
            <consortium name="The Broad Institute Genome Sequencing Center for Infectious Disease"/>
            <person name="Wu L."/>
            <person name="Ma J."/>
        </authorList>
    </citation>
    <scope>NUCLEOTIDE SEQUENCE [LARGE SCALE GENOMIC DNA]</scope>
    <source>
        <strain evidence="13">KCTC 32255</strain>
    </source>
</reference>
<keyword evidence="8" id="KW-0949">S-adenosyl-L-methionine</keyword>
<evidence type="ECO:0000256" key="5">
    <source>
        <dbReference type="ARBA" id="ARBA00022490"/>
    </source>
</evidence>
<evidence type="ECO:0000256" key="7">
    <source>
        <dbReference type="ARBA" id="ARBA00022679"/>
    </source>
</evidence>
<dbReference type="InterPro" id="IPR000682">
    <property type="entry name" value="PCMT"/>
</dbReference>
<evidence type="ECO:0000313" key="13">
    <source>
        <dbReference type="Proteomes" id="UP001596337"/>
    </source>
</evidence>
<evidence type="ECO:0000256" key="11">
    <source>
        <dbReference type="ARBA" id="ARBA00031350"/>
    </source>
</evidence>
<dbReference type="EC" id="2.1.1.77" evidence="3"/>
<dbReference type="CDD" id="cd02440">
    <property type="entry name" value="AdoMet_MTases"/>
    <property type="match status" value="1"/>
</dbReference>
<evidence type="ECO:0000256" key="8">
    <source>
        <dbReference type="ARBA" id="ARBA00022691"/>
    </source>
</evidence>
<evidence type="ECO:0000256" key="1">
    <source>
        <dbReference type="ARBA" id="ARBA00004496"/>
    </source>
</evidence>
<organism evidence="12 13">
    <name type="scientific">Haloechinothrix salitolerans</name>
    <dbReference type="NCBI Taxonomy" id="926830"/>
    <lineage>
        <taxon>Bacteria</taxon>
        <taxon>Bacillati</taxon>
        <taxon>Actinomycetota</taxon>
        <taxon>Actinomycetes</taxon>
        <taxon>Pseudonocardiales</taxon>
        <taxon>Pseudonocardiaceae</taxon>
        <taxon>Haloechinothrix</taxon>
    </lineage>
</organism>
<proteinExistence type="inferred from homology"/>
<evidence type="ECO:0000256" key="9">
    <source>
        <dbReference type="ARBA" id="ARBA00030757"/>
    </source>
</evidence>
<dbReference type="Pfam" id="PF01135">
    <property type="entry name" value="PCMT"/>
    <property type="match status" value="1"/>
</dbReference>
<dbReference type="PANTHER" id="PTHR11579">
    <property type="entry name" value="PROTEIN-L-ISOASPARTATE O-METHYLTRANSFERASE"/>
    <property type="match status" value="1"/>
</dbReference>
<keyword evidence="6 12" id="KW-0489">Methyltransferase</keyword>
<evidence type="ECO:0000256" key="6">
    <source>
        <dbReference type="ARBA" id="ARBA00022603"/>
    </source>
</evidence>
<dbReference type="PANTHER" id="PTHR11579:SF0">
    <property type="entry name" value="PROTEIN-L-ISOASPARTATE(D-ASPARTATE) O-METHYLTRANSFERASE"/>
    <property type="match status" value="1"/>
</dbReference>
<comment type="subcellular location">
    <subcellularLocation>
        <location evidence="1">Cytoplasm</location>
    </subcellularLocation>
</comment>
<dbReference type="GO" id="GO:0008168">
    <property type="term" value="F:methyltransferase activity"/>
    <property type="evidence" value="ECO:0007669"/>
    <property type="project" value="UniProtKB-KW"/>
</dbReference>
<evidence type="ECO:0000256" key="3">
    <source>
        <dbReference type="ARBA" id="ARBA00011890"/>
    </source>
</evidence>
<comment type="caution">
    <text evidence="12">The sequence shown here is derived from an EMBL/GenBank/DDBJ whole genome shotgun (WGS) entry which is preliminary data.</text>
</comment>